<keyword evidence="3" id="KW-1185">Reference proteome</keyword>
<dbReference type="InterPro" id="IPR025275">
    <property type="entry name" value="DUF4015"/>
</dbReference>
<feature type="domain" description="DUF4015" evidence="1">
    <location>
        <begin position="71"/>
        <end position="376"/>
    </location>
</feature>
<protein>
    <recommendedName>
        <fullName evidence="1">DUF4015 domain-containing protein</fullName>
    </recommendedName>
</protein>
<dbReference type="RefSeq" id="WP_134212535.1">
    <property type="nucleotide sequence ID" value="NZ_QFFZ01000004.1"/>
</dbReference>
<evidence type="ECO:0000313" key="2">
    <source>
        <dbReference type="EMBL" id="TEB13017.1"/>
    </source>
</evidence>
<sequence length="383" mass="42385">MFSKTALGLTILAVFLAGFLTWQPFEGPSQVNKNGLGSGDSFETGQAPTEQLQQKIKDYESLKEQSAQARGVHVSFGRAASDSGWQEMLALIDSAGLNAMQLDVKDESGQVGYATQVKLAGATGAGLGVLPIRERLQDLKDRGIYSIARIVVFRDPLLAQKRPDLMVRTAGGSPLAGGTWVDPYSKEVQDYNLELAVEAYQLGFDEVQFDYIRFPEGRAAQTAVYNCKAADDSRTRVDVIAGYLSEVRSAITRDRLFSATVFGYMSIAEDDQGIGQRPERMAPYVDYLSPMSYPSHYGPGNYGFENPNAHPYEVIDASLKGFQTLVEPSGCRLRPWLQAFSWSQPPYGRNEIRAQINATEDNNIKTWLLWNEDVSYNSDEIVK</sequence>
<reference evidence="2 3" key="1">
    <citation type="journal article" date="2018" name="Environ. Microbiol.">
        <title>Novel energy conservation strategies and behaviour of Pelotomaculum schinkii driving syntrophic propionate catabolism.</title>
        <authorList>
            <person name="Hidalgo-Ahumada C.A.P."/>
            <person name="Nobu M.K."/>
            <person name="Narihiro T."/>
            <person name="Tamaki H."/>
            <person name="Liu W.T."/>
            <person name="Kamagata Y."/>
            <person name="Stams A.J.M."/>
            <person name="Imachi H."/>
            <person name="Sousa D.Z."/>
        </authorList>
    </citation>
    <scope>NUCLEOTIDE SEQUENCE [LARGE SCALE GENOMIC DNA]</scope>
    <source>
        <strain evidence="2 3">MGP</strain>
    </source>
</reference>
<comment type="caution">
    <text evidence="2">The sequence shown here is derived from an EMBL/GenBank/DDBJ whole genome shotgun (WGS) entry which is preliminary data.</text>
</comment>
<name>A0A4Y7RXJ9_9FIRM</name>
<dbReference type="EMBL" id="QFFZ01000004">
    <property type="protein sequence ID" value="TEB13017.1"/>
    <property type="molecule type" value="Genomic_DNA"/>
</dbReference>
<organism evidence="2 3">
    <name type="scientific">Pelotomaculum propionicicum</name>
    <dbReference type="NCBI Taxonomy" id="258475"/>
    <lineage>
        <taxon>Bacteria</taxon>
        <taxon>Bacillati</taxon>
        <taxon>Bacillota</taxon>
        <taxon>Clostridia</taxon>
        <taxon>Eubacteriales</taxon>
        <taxon>Desulfotomaculaceae</taxon>
        <taxon>Pelotomaculum</taxon>
    </lineage>
</organism>
<dbReference type="Gene3D" id="3.20.20.80">
    <property type="entry name" value="Glycosidases"/>
    <property type="match status" value="1"/>
</dbReference>
<accession>A0A4Y7RXJ9</accession>
<dbReference type="Proteomes" id="UP000297597">
    <property type="component" value="Unassembled WGS sequence"/>
</dbReference>
<dbReference type="AlphaFoldDB" id="A0A4Y7RXJ9"/>
<evidence type="ECO:0000313" key="3">
    <source>
        <dbReference type="Proteomes" id="UP000297597"/>
    </source>
</evidence>
<dbReference type="SUPFAM" id="SSF51445">
    <property type="entry name" value="(Trans)glycosidases"/>
    <property type="match status" value="2"/>
</dbReference>
<dbReference type="InterPro" id="IPR017853">
    <property type="entry name" value="GH"/>
</dbReference>
<dbReference type="OrthoDB" id="9774125at2"/>
<evidence type="ECO:0000259" key="1">
    <source>
        <dbReference type="Pfam" id="PF13200"/>
    </source>
</evidence>
<gene>
    <name evidence="2" type="ORF">Pmgp_00655</name>
</gene>
<dbReference type="Pfam" id="PF13200">
    <property type="entry name" value="DUF4015"/>
    <property type="match status" value="1"/>
</dbReference>
<proteinExistence type="predicted"/>